<dbReference type="Pfam" id="PF24324">
    <property type="entry name" value="MYND_ZMYND11_ZMYD8"/>
    <property type="match status" value="1"/>
</dbReference>
<dbReference type="PROSITE" id="PS01360">
    <property type="entry name" value="ZF_MYND_1"/>
    <property type="match status" value="1"/>
</dbReference>
<gene>
    <name evidence="1" type="ORF">FL82_02604</name>
</gene>
<protein>
    <submittedName>
        <fullName evidence="1">Uncharacterized protein</fullName>
    </submittedName>
</protein>
<sequence length="192" mass="22599">MANGNSTLQDMKIEFNDMSVPSDFETQSVTGQLGDLYVDDKMRRMIVDLQRHWLTDYHQSREKALVDLTEKLHEEFRIDQEKCKQDLMDQFKVELAATKAELEQKHDESLQQEINRLIEKQGKELAAAKKKQWCWQCDKEAMYHCCWNTAYCSVPCQQGHWTQHRKFCRRKKGNMGAPGPQPKPHSTMDMME</sequence>
<dbReference type="InterPro" id="IPR002893">
    <property type="entry name" value="Znf_MYND"/>
</dbReference>
<dbReference type="PANTHER" id="PTHR46379">
    <property type="entry name" value="ZINC FINGER MYND DOMAIN-CONTAINING"/>
    <property type="match status" value="1"/>
</dbReference>
<dbReference type="GO" id="GO:0140006">
    <property type="term" value="F:histone H3 reader activity"/>
    <property type="evidence" value="ECO:0007669"/>
    <property type="project" value="UniProtKB-ARBA"/>
</dbReference>
<dbReference type="CTD" id="9817077"/>
<proteinExistence type="predicted"/>
<evidence type="ECO:0000313" key="2">
    <source>
        <dbReference type="Proteomes" id="UP000216624"/>
    </source>
</evidence>
<comment type="caution">
    <text evidence="1">The sequence shown here is derived from an EMBL/GenBank/DDBJ whole genome shotgun (WGS) entry which is preliminary data.</text>
</comment>
<dbReference type="eggNOG" id="KOG3612">
    <property type="taxonomic scope" value="Eukaryota"/>
</dbReference>
<dbReference type="GO" id="GO:0008340">
    <property type="term" value="P:determination of adult lifespan"/>
    <property type="evidence" value="ECO:0007669"/>
    <property type="project" value="EnsemblMetazoa"/>
</dbReference>
<dbReference type="GO" id="GO:0005634">
    <property type="term" value="C:nucleus"/>
    <property type="evidence" value="ECO:0007669"/>
    <property type="project" value="UniProtKB-SubCell"/>
</dbReference>
<dbReference type="GO" id="GO:0005694">
    <property type="term" value="C:chromosome"/>
    <property type="evidence" value="ECO:0007669"/>
    <property type="project" value="UniProtKB-SubCell"/>
</dbReference>
<dbReference type="KEGG" id="crq:GCK72_025739"/>
<organism evidence="1 2">
    <name type="scientific">Caenorhabditis remanei</name>
    <name type="common">Caenorhabditis vulgaris</name>
    <dbReference type="NCBI Taxonomy" id="31234"/>
    <lineage>
        <taxon>Eukaryota</taxon>
        <taxon>Metazoa</taxon>
        <taxon>Ecdysozoa</taxon>
        <taxon>Nematoda</taxon>
        <taxon>Chromadorea</taxon>
        <taxon>Rhabditida</taxon>
        <taxon>Rhabditina</taxon>
        <taxon>Rhabditomorpha</taxon>
        <taxon>Rhabditoidea</taxon>
        <taxon>Rhabditidae</taxon>
        <taxon>Peloderinae</taxon>
        <taxon>Caenorhabditis</taxon>
    </lineage>
</organism>
<dbReference type="InterPro" id="IPR047269">
    <property type="entry name" value="ZMY11"/>
</dbReference>
<reference evidence="1" key="1">
    <citation type="submission" date="2017-08" db="EMBL/GenBank/DDBJ databases">
        <authorList>
            <person name="de Groot N.N."/>
        </authorList>
    </citation>
    <scope>NUCLEOTIDE SEQUENCE [LARGE SCALE GENOMIC DNA]</scope>
    <source>
        <strain evidence="1">PX439</strain>
    </source>
</reference>
<dbReference type="SUPFAM" id="SSF144232">
    <property type="entry name" value="HIT/MYND zinc finger-like"/>
    <property type="match status" value="1"/>
</dbReference>
<accession>A0A261BBJ9</accession>
<dbReference type="GO" id="GO:0030425">
    <property type="term" value="C:dendrite"/>
    <property type="evidence" value="ECO:0007669"/>
    <property type="project" value="EnsemblMetazoa"/>
</dbReference>
<keyword evidence="2" id="KW-1185">Reference proteome</keyword>
<evidence type="ECO:0000313" key="1">
    <source>
        <dbReference type="EMBL" id="OZG07701.1"/>
    </source>
</evidence>
<dbReference type="PANTHER" id="PTHR46379:SF1">
    <property type="entry name" value="ZINC FINGER MYND DOMAIN-CONTAINING PROTEIN 11"/>
    <property type="match status" value="1"/>
</dbReference>
<dbReference type="InterPro" id="IPR057053">
    <property type="entry name" value="MYND_ZMYND11_ZMYD8"/>
</dbReference>
<dbReference type="EMBL" id="NMWX01000001">
    <property type="protein sequence ID" value="OZG07701.1"/>
    <property type="molecule type" value="Genomic_DNA"/>
</dbReference>
<dbReference type="OMA" id="CDKEAMY"/>
<dbReference type="Proteomes" id="UP000216624">
    <property type="component" value="Unassembled WGS sequence"/>
</dbReference>
<dbReference type="GO" id="GO:0034243">
    <property type="term" value="P:regulation of transcription elongation by RNA polymerase II"/>
    <property type="evidence" value="ECO:0007669"/>
    <property type="project" value="InterPro"/>
</dbReference>
<dbReference type="HOGENOM" id="CLU_112163_0_0_1"/>
<dbReference type="GO" id="GO:0005102">
    <property type="term" value="F:signaling receptor binding"/>
    <property type="evidence" value="ECO:0007669"/>
    <property type="project" value="EnsemblMetazoa"/>
</dbReference>
<dbReference type="GO" id="GO:0030424">
    <property type="term" value="C:axon"/>
    <property type="evidence" value="ECO:0007669"/>
    <property type="project" value="EnsemblMetazoa"/>
</dbReference>
<name>A0A261BBJ9_CAERE</name>
<dbReference type="Gene3D" id="6.10.140.2220">
    <property type="match status" value="1"/>
</dbReference>
<dbReference type="STRING" id="31234.E3ME05"/>
<dbReference type="OrthoDB" id="6272564at2759"/>
<dbReference type="GO" id="GO:0008270">
    <property type="term" value="F:zinc ion binding"/>
    <property type="evidence" value="ECO:0007669"/>
    <property type="project" value="UniProtKB-KW"/>
</dbReference>
<dbReference type="GO" id="GO:0009966">
    <property type="term" value="P:regulation of signal transduction"/>
    <property type="evidence" value="ECO:0007669"/>
    <property type="project" value="TreeGrafter"/>
</dbReference>
<dbReference type="GO" id="GO:0003714">
    <property type="term" value="F:transcription corepressor activity"/>
    <property type="evidence" value="ECO:0007669"/>
    <property type="project" value="InterPro"/>
</dbReference>
<feature type="non-terminal residue" evidence="1">
    <location>
        <position position="1"/>
    </location>
</feature>
<dbReference type="PROSITE" id="PS50865">
    <property type="entry name" value="ZF_MYND_2"/>
    <property type="match status" value="1"/>
</dbReference>